<organism evidence="1">
    <name type="scientific">freshwater metagenome</name>
    <dbReference type="NCBI Taxonomy" id="449393"/>
    <lineage>
        <taxon>unclassified sequences</taxon>
        <taxon>metagenomes</taxon>
        <taxon>ecological metagenomes</taxon>
    </lineage>
</organism>
<accession>A0A6J7ES65</accession>
<reference evidence="1" key="1">
    <citation type="submission" date="2020-05" db="EMBL/GenBank/DDBJ databases">
        <authorList>
            <person name="Chiriac C."/>
            <person name="Salcher M."/>
            <person name="Ghai R."/>
            <person name="Kavagutti S V."/>
        </authorList>
    </citation>
    <scope>NUCLEOTIDE SEQUENCE</scope>
</reference>
<name>A0A6J7ES65_9ZZZZ</name>
<dbReference type="EMBL" id="CAFBLP010000065">
    <property type="protein sequence ID" value="CAB4885956.1"/>
    <property type="molecule type" value="Genomic_DNA"/>
</dbReference>
<sequence length="233" mass="23437">MALGRSGDDAEVVAEPLHVRSCRQHDGLDAPGGLAVAAPCHDGERAMCGAVGVGWGVRPGAQVEHAAGAEGDLGLPGAYATLPHHRCLLIAGQAGDQRCAGQRAGNTVLANGVHDGGQHAHGNAQHIAGVGRPGAPCDVVQAGDRCVGVVGDVQGAAGHDPRHPGVDRAEQQVARTIGIVGVQQPGQLGGRLVRGQCHAVVCLGHDAVEHGAQILPAERRADRLAGAAVPHDG</sequence>
<gene>
    <name evidence="1" type="ORF">UFOPK3376_02216</name>
</gene>
<dbReference type="AlphaFoldDB" id="A0A6J7ES65"/>
<protein>
    <submittedName>
        <fullName evidence="1">Unannotated protein</fullName>
    </submittedName>
</protein>
<evidence type="ECO:0000313" key="1">
    <source>
        <dbReference type="EMBL" id="CAB4885956.1"/>
    </source>
</evidence>
<proteinExistence type="predicted"/>